<dbReference type="EMBL" id="JACEIK010001449">
    <property type="protein sequence ID" value="MCD7469480.1"/>
    <property type="molecule type" value="Genomic_DNA"/>
</dbReference>
<feature type="region of interest" description="Disordered" evidence="1">
    <location>
        <begin position="147"/>
        <end position="183"/>
    </location>
</feature>
<gene>
    <name evidence="2" type="ORF">HAX54_008535</name>
</gene>
<evidence type="ECO:0000256" key="1">
    <source>
        <dbReference type="SAM" id="MobiDB-lite"/>
    </source>
</evidence>
<keyword evidence="3" id="KW-1185">Reference proteome</keyword>
<proteinExistence type="predicted"/>
<reference evidence="2 3" key="1">
    <citation type="journal article" date="2021" name="BMC Genomics">
        <title>Datura genome reveals duplications of psychoactive alkaloid biosynthetic genes and high mutation rate following tissue culture.</title>
        <authorList>
            <person name="Rajewski A."/>
            <person name="Carter-House D."/>
            <person name="Stajich J."/>
            <person name="Litt A."/>
        </authorList>
    </citation>
    <scope>NUCLEOTIDE SEQUENCE [LARGE SCALE GENOMIC DNA]</scope>
    <source>
        <strain evidence="2">AR-01</strain>
    </source>
</reference>
<name>A0ABS8TF01_DATST</name>
<organism evidence="2 3">
    <name type="scientific">Datura stramonium</name>
    <name type="common">Jimsonweed</name>
    <name type="synonym">Common thornapple</name>
    <dbReference type="NCBI Taxonomy" id="4076"/>
    <lineage>
        <taxon>Eukaryota</taxon>
        <taxon>Viridiplantae</taxon>
        <taxon>Streptophyta</taxon>
        <taxon>Embryophyta</taxon>
        <taxon>Tracheophyta</taxon>
        <taxon>Spermatophyta</taxon>
        <taxon>Magnoliopsida</taxon>
        <taxon>eudicotyledons</taxon>
        <taxon>Gunneridae</taxon>
        <taxon>Pentapetalae</taxon>
        <taxon>asterids</taxon>
        <taxon>lamiids</taxon>
        <taxon>Solanales</taxon>
        <taxon>Solanaceae</taxon>
        <taxon>Solanoideae</taxon>
        <taxon>Datureae</taxon>
        <taxon>Datura</taxon>
    </lineage>
</organism>
<sequence length="183" mass="20522">MRSSGFLQACVIIMIRAWIGFRTRRSSWTSGNSAPEGITPEQIEQELRRLILDSKHTKITFDDFPYYLSERAVLITSAAYVHLNHQGVSKHTRNLSPANWGHIAIRARYLTDFSLKMQSKSGIFKKESVYSLFGAYSRQAVGFDTKSRNREGASNSLKHRRTASVSSDISSISSESSSSNPAQ</sequence>
<evidence type="ECO:0000313" key="3">
    <source>
        <dbReference type="Proteomes" id="UP000823775"/>
    </source>
</evidence>
<accession>A0ABS8TF01</accession>
<comment type="caution">
    <text evidence="2">The sequence shown here is derived from an EMBL/GenBank/DDBJ whole genome shotgun (WGS) entry which is preliminary data.</text>
</comment>
<protein>
    <submittedName>
        <fullName evidence="2">Uncharacterized protein</fullName>
    </submittedName>
</protein>
<dbReference type="Proteomes" id="UP000823775">
    <property type="component" value="Unassembled WGS sequence"/>
</dbReference>
<evidence type="ECO:0000313" key="2">
    <source>
        <dbReference type="EMBL" id="MCD7469480.1"/>
    </source>
</evidence>
<feature type="compositionally biased region" description="Low complexity" evidence="1">
    <location>
        <begin position="164"/>
        <end position="183"/>
    </location>
</feature>